<evidence type="ECO:0000313" key="1">
    <source>
        <dbReference type="EMBL" id="MFJ1472169.1"/>
    </source>
</evidence>
<evidence type="ECO:0000313" key="2">
    <source>
        <dbReference type="Proteomes" id="UP001168096"/>
    </source>
</evidence>
<keyword evidence="1" id="KW-0548">Nucleotidyltransferase</keyword>
<sequence length="529" mass="57729">MVTLRQRLTAALTLLVLLTCALVAGWSLHVAKREMVATIGTQQFDLLSASAAYLDADVVHMQALLRTVIDGLAGGAPGACGRAQPSIERHTVLRNEFFNVTVFDATGLLIGDMRNPARIGTKALGSRPYFQDTMRSRKGLISEPFVSALSNRPVILITEPVFDSQGNIACILGGSVDLSQSAFFGQISRLRPGRTGYLFALTRDGLILHHPDPSRLLKNVLTEQGTAVSSTVAAMHGWEGWKLGRSKNGTLAIITYKRMRNPEWILGSVYPFDEAFSGVNAAQRAAIIGAALVALCAGLVGWFVTDSLLRPLQRLRWNVVAVEEGRESIEVFNLDSRDEVGALGRALYSLSTKRKEAETKLAHLAMTDALTGLGNRRRLQAEIHEIAATAEKLRTPVTLAFLDVDHFKSINDRLGHDVGDLVLMEFSLRLRAAVKSTDHVFRLAGDEFVIVLEHREAGVDLDAVAHKILDLTRAPFFVTDGALLVTTSIGMATCDWSDVELGALLRCADEALYATKQRGRDGFTLRTCR</sequence>
<keyword evidence="1" id="KW-0808">Transferase</keyword>
<comment type="caution">
    <text evidence="1">The sequence shown here is derived from an EMBL/GenBank/DDBJ whole genome shotgun (WGS) entry which is preliminary data.</text>
</comment>
<organism evidence="1 2">
    <name type="scientific">Massilia orientalis</name>
    <dbReference type="NCBI Taxonomy" id="3050128"/>
    <lineage>
        <taxon>Bacteria</taxon>
        <taxon>Pseudomonadati</taxon>
        <taxon>Pseudomonadota</taxon>
        <taxon>Betaproteobacteria</taxon>
        <taxon>Burkholderiales</taxon>
        <taxon>Oxalobacteraceae</taxon>
        <taxon>Telluria group</taxon>
        <taxon>Massilia</taxon>
    </lineage>
</organism>
<dbReference type="Proteomes" id="UP001168096">
    <property type="component" value="Unassembled WGS sequence"/>
</dbReference>
<accession>A0ACC7MLL1</accession>
<name>A0ACC7MLL1_9BURK</name>
<keyword evidence="2" id="KW-1185">Reference proteome</keyword>
<dbReference type="EMBL" id="JASNRB020000036">
    <property type="protein sequence ID" value="MFJ1472169.1"/>
    <property type="molecule type" value="Genomic_DNA"/>
</dbReference>
<protein>
    <submittedName>
        <fullName evidence="1">Diguanylate cyclase domain-containing protein</fullName>
        <ecNumber evidence="1">2.7.7.65</ecNumber>
    </submittedName>
</protein>
<gene>
    <name evidence="1" type="ORF">QPK29_031025</name>
</gene>
<reference evidence="1" key="1">
    <citation type="submission" date="2024-11" db="EMBL/GenBank/DDBJ databases">
        <title>Description of Massilia orientalis sp. nov., isolated from rhizosphere soil of Ageratina adenophora.</title>
        <authorList>
            <person name="Wang Y."/>
        </authorList>
    </citation>
    <scope>NUCLEOTIDE SEQUENCE</scope>
    <source>
        <strain evidence="1">YIM B02787</strain>
    </source>
</reference>
<proteinExistence type="predicted"/>
<dbReference type="EC" id="2.7.7.65" evidence="1"/>